<evidence type="ECO:0000256" key="1">
    <source>
        <dbReference type="SAM" id="MobiDB-lite"/>
    </source>
</evidence>
<feature type="compositionally biased region" description="Basic residues" evidence="1">
    <location>
        <begin position="1"/>
        <end position="11"/>
    </location>
</feature>
<dbReference type="EMBL" id="JACGWK010000001">
    <property type="protein sequence ID" value="KAL0381777.1"/>
    <property type="molecule type" value="Genomic_DNA"/>
</dbReference>
<name>A0AAW2RNY0_9LAMI</name>
<sequence>MIKLRAPKRFSRSSSSKLGGGGGGAAAANVGGGDIKWELRPGGMLVQKRNQPKRR</sequence>
<feature type="compositionally biased region" description="Gly residues" evidence="1">
    <location>
        <begin position="18"/>
        <end position="34"/>
    </location>
</feature>
<reference evidence="2" key="2">
    <citation type="journal article" date="2024" name="Plant">
        <title>Genomic evolution and insights into agronomic trait innovations of Sesamum species.</title>
        <authorList>
            <person name="Miao H."/>
            <person name="Wang L."/>
            <person name="Qu L."/>
            <person name="Liu H."/>
            <person name="Sun Y."/>
            <person name="Le M."/>
            <person name="Wang Q."/>
            <person name="Wei S."/>
            <person name="Zheng Y."/>
            <person name="Lin W."/>
            <person name="Duan Y."/>
            <person name="Cao H."/>
            <person name="Xiong S."/>
            <person name="Wang X."/>
            <person name="Wei L."/>
            <person name="Li C."/>
            <person name="Ma Q."/>
            <person name="Ju M."/>
            <person name="Zhao R."/>
            <person name="Li G."/>
            <person name="Mu C."/>
            <person name="Tian Q."/>
            <person name="Mei H."/>
            <person name="Zhang T."/>
            <person name="Gao T."/>
            <person name="Zhang H."/>
        </authorList>
    </citation>
    <scope>NUCLEOTIDE SEQUENCE</scope>
    <source>
        <strain evidence="2">G01</strain>
    </source>
</reference>
<dbReference type="AlphaFoldDB" id="A0AAW2RNY0"/>
<evidence type="ECO:0000313" key="2">
    <source>
        <dbReference type="EMBL" id="KAL0381777.1"/>
    </source>
</evidence>
<feature type="region of interest" description="Disordered" evidence="1">
    <location>
        <begin position="1"/>
        <end position="34"/>
    </location>
</feature>
<reference evidence="2" key="1">
    <citation type="submission" date="2020-06" db="EMBL/GenBank/DDBJ databases">
        <authorList>
            <person name="Li T."/>
            <person name="Hu X."/>
            <person name="Zhang T."/>
            <person name="Song X."/>
            <person name="Zhang H."/>
            <person name="Dai N."/>
            <person name="Sheng W."/>
            <person name="Hou X."/>
            <person name="Wei L."/>
        </authorList>
    </citation>
    <scope>NUCLEOTIDE SEQUENCE</scope>
    <source>
        <strain evidence="2">G01</strain>
        <tissue evidence="2">Leaf</tissue>
    </source>
</reference>
<accession>A0AAW2RNY0</accession>
<proteinExistence type="predicted"/>
<organism evidence="2">
    <name type="scientific">Sesamum angustifolium</name>
    <dbReference type="NCBI Taxonomy" id="2727405"/>
    <lineage>
        <taxon>Eukaryota</taxon>
        <taxon>Viridiplantae</taxon>
        <taxon>Streptophyta</taxon>
        <taxon>Embryophyta</taxon>
        <taxon>Tracheophyta</taxon>
        <taxon>Spermatophyta</taxon>
        <taxon>Magnoliopsida</taxon>
        <taxon>eudicotyledons</taxon>
        <taxon>Gunneridae</taxon>
        <taxon>Pentapetalae</taxon>
        <taxon>asterids</taxon>
        <taxon>lamiids</taxon>
        <taxon>Lamiales</taxon>
        <taxon>Pedaliaceae</taxon>
        <taxon>Sesamum</taxon>
    </lineage>
</organism>
<comment type="caution">
    <text evidence="2">The sequence shown here is derived from an EMBL/GenBank/DDBJ whole genome shotgun (WGS) entry which is preliminary data.</text>
</comment>
<gene>
    <name evidence="2" type="ORF">Sangu_0242000</name>
</gene>
<protein>
    <submittedName>
        <fullName evidence="2">Uncharacterized protein</fullName>
    </submittedName>
</protein>